<dbReference type="PROSITE" id="PS50157">
    <property type="entry name" value="ZINC_FINGER_C2H2_2"/>
    <property type="match status" value="2"/>
</dbReference>
<evidence type="ECO:0000256" key="3">
    <source>
        <dbReference type="ARBA" id="ARBA00022771"/>
    </source>
</evidence>
<dbReference type="SMART" id="SM00355">
    <property type="entry name" value="ZnF_C2H2"/>
    <property type="match status" value="3"/>
</dbReference>
<feature type="region of interest" description="Disordered" evidence="6">
    <location>
        <begin position="170"/>
        <end position="202"/>
    </location>
</feature>
<dbReference type="SUPFAM" id="SSF57667">
    <property type="entry name" value="beta-beta-alpha zinc fingers"/>
    <property type="match status" value="1"/>
</dbReference>
<feature type="domain" description="C2H2-type" evidence="7">
    <location>
        <begin position="19"/>
        <end position="46"/>
    </location>
</feature>
<evidence type="ECO:0000256" key="1">
    <source>
        <dbReference type="ARBA" id="ARBA00022723"/>
    </source>
</evidence>
<reference evidence="8 9" key="2">
    <citation type="submission" date="2017-02" db="EMBL/GenBank/DDBJ databases">
        <title>A genome survey and senescence transcriptome analysis in Lentinula edodes.</title>
        <authorList>
            <person name="Sakamoto Y."/>
            <person name="Nakade K."/>
            <person name="Sato S."/>
            <person name="Yoshida Y."/>
            <person name="Miyazaki K."/>
            <person name="Natsume S."/>
            <person name="Konno N."/>
        </authorList>
    </citation>
    <scope>NUCLEOTIDE SEQUENCE [LARGE SCALE GENOMIC DNA]</scope>
    <source>
        <strain evidence="8 9">NBRC 111202</strain>
    </source>
</reference>
<dbReference type="Gene3D" id="3.30.160.60">
    <property type="entry name" value="Classic Zinc Finger"/>
    <property type="match status" value="1"/>
</dbReference>
<evidence type="ECO:0000256" key="4">
    <source>
        <dbReference type="ARBA" id="ARBA00022833"/>
    </source>
</evidence>
<dbReference type="GO" id="GO:0008270">
    <property type="term" value="F:zinc ion binding"/>
    <property type="evidence" value="ECO:0007669"/>
    <property type="project" value="UniProtKB-KW"/>
</dbReference>
<dbReference type="PANTHER" id="PTHR24403:SF67">
    <property type="entry name" value="FI01116P-RELATED"/>
    <property type="match status" value="1"/>
</dbReference>
<keyword evidence="4" id="KW-0862">Zinc</keyword>
<reference evidence="8 9" key="1">
    <citation type="submission" date="2016-08" db="EMBL/GenBank/DDBJ databases">
        <authorList>
            <consortium name="Lentinula edodes genome sequencing consortium"/>
            <person name="Sakamoto Y."/>
            <person name="Nakade K."/>
            <person name="Sato S."/>
            <person name="Yoshida Y."/>
            <person name="Miyazaki K."/>
            <person name="Natsume S."/>
            <person name="Konno N."/>
        </authorList>
    </citation>
    <scope>NUCLEOTIDE SEQUENCE [LARGE SCALE GENOMIC DNA]</scope>
    <source>
        <strain evidence="8 9">NBRC 111202</strain>
    </source>
</reference>
<dbReference type="STRING" id="5353.A0A1Q3DXE0"/>
<evidence type="ECO:0000259" key="7">
    <source>
        <dbReference type="PROSITE" id="PS50157"/>
    </source>
</evidence>
<dbReference type="InterPro" id="IPR036236">
    <property type="entry name" value="Znf_C2H2_sf"/>
</dbReference>
<feature type="domain" description="C2H2-type" evidence="7">
    <location>
        <begin position="50"/>
        <end position="79"/>
    </location>
</feature>
<sequence length="402" mass="45358">MPRAKSLKNGQHSEAYNPATCSVCNAMISNKTDMPRHMKMHSVDREKLMHRCPYPDCNFENLQKSNVETHIRTHTKSKTNSCPDCDFVTVDPGSLTRHRKRIHGYIPKMRRSRQPKPQPDAAGAEVPPKPLALRFSPYSSALHQHFELSPHCDSRPSTSATPVIADMSSEAPLDHRSGSPTPSQPQPRSGSHSPSTFASSSHSFIPSGRFLRPRSPAAETKVLPLHPPSPRIDPALLHAGPPRTIFCVKVKSVMADWITEGITYGLSILLKTLELHSQPRELPFVHCQNIIWRSSVLMLLLEPLRFSLWRHIWRRNTFQKSFSLIDEITDVVCAQRYDCVISKHQTSNKKAIPTCLDCMIVFRYLCLESEGSSGGDDRERSTAVAIESVSWVLTRLYISRRK</sequence>
<keyword evidence="9" id="KW-1185">Reference proteome</keyword>
<protein>
    <submittedName>
        <fullName evidence="8">Transcriptional repressor ctcf-like</fullName>
    </submittedName>
</protein>
<dbReference type="InterPro" id="IPR013087">
    <property type="entry name" value="Znf_C2H2_type"/>
</dbReference>
<evidence type="ECO:0000313" key="8">
    <source>
        <dbReference type="EMBL" id="GAV99677.1"/>
    </source>
</evidence>
<name>A0A1Q3DXE0_LENED</name>
<keyword evidence="3 5" id="KW-0863">Zinc-finger</keyword>
<dbReference type="EMBL" id="BDGU01000016">
    <property type="protein sequence ID" value="GAV99677.1"/>
    <property type="molecule type" value="Genomic_DNA"/>
</dbReference>
<dbReference type="InterPro" id="IPR050688">
    <property type="entry name" value="Zinc_finger/UBP_domain"/>
</dbReference>
<accession>A0A1Q3DXE0</accession>
<feature type="region of interest" description="Disordered" evidence="6">
    <location>
        <begin position="105"/>
        <end position="132"/>
    </location>
</feature>
<proteinExistence type="predicted"/>
<keyword evidence="1" id="KW-0479">Metal-binding</keyword>
<evidence type="ECO:0000256" key="2">
    <source>
        <dbReference type="ARBA" id="ARBA00022737"/>
    </source>
</evidence>
<evidence type="ECO:0000256" key="6">
    <source>
        <dbReference type="SAM" id="MobiDB-lite"/>
    </source>
</evidence>
<keyword evidence="2" id="KW-0677">Repeat</keyword>
<evidence type="ECO:0000256" key="5">
    <source>
        <dbReference type="PROSITE-ProRule" id="PRU00042"/>
    </source>
</evidence>
<dbReference type="GO" id="GO:0045944">
    <property type="term" value="P:positive regulation of transcription by RNA polymerase II"/>
    <property type="evidence" value="ECO:0007669"/>
    <property type="project" value="TreeGrafter"/>
</dbReference>
<evidence type="ECO:0000313" key="9">
    <source>
        <dbReference type="Proteomes" id="UP000188533"/>
    </source>
</evidence>
<feature type="compositionally biased region" description="Low complexity" evidence="6">
    <location>
        <begin position="189"/>
        <end position="202"/>
    </location>
</feature>
<dbReference type="GO" id="GO:0005634">
    <property type="term" value="C:nucleus"/>
    <property type="evidence" value="ECO:0007669"/>
    <property type="project" value="TreeGrafter"/>
</dbReference>
<comment type="caution">
    <text evidence="8">The sequence shown here is derived from an EMBL/GenBank/DDBJ whole genome shotgun (WGS) entry which is preliminary data.</text>
</comment>
<gene>
    <name evidence="8" type="ORF">LENED_001151</name>
</gene>
<dbReference type="Proteomes" id="UP000188533">
    <property type="component" value="Unassembled WGS sequence"/>
</dbReference>
<dbReference type="PANTHER" id="PTHR24403">
    <property type="entry name" value="ZINC FINGER PROTEIN"/>
    <property type="match status" value="1"/>
</dbReference>
<dbReference type="PROSITE" id="PS00028">
    <property type="entry name" value="ZINC_FINGER_C2H2_1"/>
    <property type="match status" value="1"/>
</dbReference>
<dbReference type="AlphaFoldDB" id="A0A1Q3DXE0"/>
<organism evidence="8 9">
    <name type="scientific">Lentinula edodes</name>
    <name type="common">Shiitake mushroom</name>
    <name type="synonym">Lentinus edodes</name>
    <dbReference type="NCBI Taxonomy" id="5353"/>
    <lineage>
        <taxon>Eukaryota</taxon>
        <taxon>Fungi</taxon>
        <taxon>Dikarya</taxon>
        <taxon>Basidiomycota</taxon>
        <taxon>Agaricomycotina</taxon>
        <taxon>Agaricomycetes</taxon>
        <taxon>Agaricomycetidae</taxon>
        <taxon>Agaricales</taxon>
        <taxon>Marasmiineae</taxon>
        <taxon>Omphalotaceae</taxon>
        <taxon>Lentinula</taxon>
    </lineage>
</organism>
<feature type="compositionally biased region" description="Basic residues" evidence="6">
    <location>
        <begin position="105"/>
        <end position="114"/>
    </location>
</feature>
<dbReference type="Pfam" id="PF13909">
    <property type="entry name" value="zf-H2C2_5"/>
    <property type="match status" value="1"/>
</dbReference>